<gene>
    <name evidence="5" type="ORF">GCM10010515_27990</name>
</gene>
<name>A0A918KE74_9ACTN</name>
<proteinExistence type="predicted"/>
<organism evidence="5 6">
    <name type="scientific">Streptomyces fructofermentans</name>
    <dbReference type="NCBI Taxonomy" id="152141"/>
    <lineage>
        <taxon>Bacteria</taxon>
        <taxon>Bacillati</taxon>
        <taxon>Actinomycetota</taxon>
        <taxon>Actinomycetes</taxon>
        <taxon>Kitasatosporales</taxon>
        <taxon>Streptomycetaceae</taxon>
        <taxon>Streptomyces</taxon>
    </lineage>
</organism>
<feature type="domain" description="Effector-associated" evidence="3">
    <location>
        <begin position="27"/>
        <end position="106"/>
    </location>
</feature>
<dbReference type="InterPro" id="IPR045450">
    <property type="entry name" value="VMAP_C"/>
</dbReference>
<feature type="domain" description="vWA-MoxR associated protein C-terminal" evidence="4">
    <location>
        <begin position="251"/>
        <end position="480"/>
    </location>
</feature>
<dbReference type="Proteomes" id="UP000645555">
    <property type="component" value="Unassembled WGS sequence"/>
</dbReference>
<feature type="domain" description="vWA-MoxR associated protein middle region 0" evidence="2">
    <location>
        <begin position="113"/>
        <end position="202"/>
    </location>
</feature>
<dbReference type="InterPro" id="IPR045555">
    <property type="entry name" value="VMAP-M0"/>
</dbReference>
<evidence type="ECO:0000313" key="5">
    <source>
        <dbReference type="EMBL" id="GGX58724.1"/>
    </source>
</evidence>
<feature type="compositionally biased region" description="Basic and acidic residues" evidence="1">
    <location>
        <begin position="204"/>
        <end position="215"/>
    </location>
</feature>
<dbReference type="InterPro" id="IPR045431">
    <property type="entry name" value="EAD2"/>
</dbReference>
<dbReference type="RefSeq" id="WP_229916171.1">
    <property type="nucleotide sequence ID" value="NZ_BMWD01000008.1"/>
</dbReference>
<reference evidence="5" key="2">
    <citation type="submission" date="2020-09" db="EMBL/GenBank/DDBJ databases">
        <authorList>
            <person name="Sun Q."/>
            <person name="Ohkuma M."/>
        </authorList>
    </citation>
    <scope>NUCLEOTIDE SEQUENCE</scope>
    <source>
        <strain evidence="5">JCM 4956</strain>
    </source>
</reference>
<feature type="region of interest" description="Disordered" evidence="1">
    <location>
        <begin position="204"/>
        <end position="224"/>
    </location>
</feature>
<dbReference type="Pfam" id="PF20028">
    <property type="entry name" value="VMAP-C"/>
    <property type="match status" value="1"/>
</dbReference>
<evidence type="ECO:0000313" key="6">
    <source>
        <dbReference type="Proteomes" id="UP000645555"/>
    </source>
</evidence>
<dbReference type="Pfam" id="PF19916">
    <property type="entry name" value="VMAP-M0"/>
    <property type="match status" value="1"/>
</dbReference>
<sequence>MTDARALMGDVRGGPVGRELPRYLVDEVENAGRLTDLAAVQDIVRRLGQRARAAADSTAPTSRRALLVQLMEELCARPAGLAPLVRHLEVREGNTPGIQRLKAAVAAWQVDLFAAEEWDEVFELLDGVQVPDLRRWYSDFLHGRSRPAAPAHCTEPWVVFLHAASLNARPGESLPCFQLLRQLALVADGDQHFGLVDWADTHDPYRPEARDDGAGAEKSAAPRRTDVWSPPSYLVIRLRPLLDADHDRGALLSHWWRAHPGDQQRGADRRIDLRHAEGAVRELIHRAESEWAYLRTDLALEFVLPSLLLDLHVERWRKTSFQGVGGVLGEDHHVVVRSSDRHDRRDLHGRWGSRWRAFTEGRAGRVHWFPEDGRSHLLSEPPPAVVVLSGAPGGSRREGGAHEGSDELGEALRAGVPVVLWDRRGHSDPAFRTALRALLDLHDPRGLPGVVKALRIASSDRDSETETVVGRHVALLWDDPDRLPVAPAGTASVASTAVEEGL</sequence>
<reference evidence="5" key="1">
    <citation type="journal article" date="2014" name="Int. J. Syst. Evol. Microbiol.">
        <title>Complete genome sequence of Corynebacterium casei LMG S-19264T (=DSM 44701T), isolated from a smear-ripened cheese.</title>
        <authorList>
            <consortium name="US DOE Joint Genome Institute (JGI-PGF)"/>
            <person name="Walter F."/>
            <person name="Albersmeier A."/>
            <person name="Kalinowski J."/>
            <person name="Ruckert C."/>
        </authorList>
    </citation>
    <scope>NUCLEOTIDE SEQUENCE</scope>
    <source>
        <strain evidence="5">JCM 4956</strain>
    </source>
</reference>
<dbReference type="EMBL" id="BMWD01000008">
    <property type="protein sequence ID" value="GGX58724.1"/>
    <property type="molecule type" value="Genomic_DNA"/>
</dbReference>
<comment type="caution">
    <text evidence="5">The sequence shown here is derived from an EMBL/GenBank/DDBJ whole genome shotgun (WGS) entry which is preliminary data.</text>
</comment>
<evidence type="ECO:0000256" key="1">
    <source>
        <dbReference type="SAM" id="MobiDB-lite"/>
    </source>
</evidence>
<protein>
    <submittedName>
        <fullName evidence="5">Uncharacterized protein</fullName>
    </submittedName>
</protein>
<evidence type="ECO:0000259" key="4">
    <source>
        <dbReference type="Pfam" id="PF20028"/>
    </source>
</evidence>
<evidence type="ECO:0000259" key="3">
    <source>
        <dbReference type="Pfam" id="PF19956"/>
    </source>
</evidence>
<keyword evidence="6" id="KW-1185">Reference proteome</keyword>
<dbReference type="AlphaFoldDB" id="A0A918KE74"/>
<dbReference type="Pfam" id="PF19956">
    <property type="entry name" value="EAD2"/>
    <property type="match status" value="1"/>
</dbReference>
<accession>A0A918KE74</accession>
<evidence type="ECO:0000259" key="2">
    <source>
        <dbReference type="Pfam" id="PF19916"/>
    </source>
</evidence>